<keyword evidence="3" id="KW-1185">Reference proteome</keyword>
<comment type="caution">
    <text evidence="2">The sequence shown here is derived from an EMBL/GenBank/DDBJ whole genome shotgun (WGS) entry which is preliminary data.</text>
</comment>
<dbReference type="Proteomes" id="UP001596067">
    <property type="component" value="Unassembled WGS sequence"/>
</dbReference>
<dbReference type="SUPFAM" id="SSF51735">
    <property type="entry name" value="NAD(P)-binding Rossmann-fold domains"/>
    <property type="match status" value="1"/>
</dbReference>
<sequence>MRILLLGGSSFLGRAFATEALARGHEVTTFNRGHSHDDLPGVEPVRGDRDRADDLARLVEGRRWDAVVDTSAQQPAQAAASARLLREHADHYTFVSSVHAFADWPAQVVDEDSALRPCPADTPPGQPFDSALKAGCERAVLEYFGAERTLILNSGLLIGPHENGGRLPWWLERMARGGRVLAPGDPSRTMQVIDVRDFAAFGLDALTAGHTGRYITTAPPGNITFGEFLHTCRDVVGAPVGGGAPAELVWVEDGRLLAEGPDSVQPWSELPLWAPAGPDFAAVWLADTTRARAAGLRCRPFAETARDTWAWLQQRGPAEDTDGDGLKGRKGAHVRQGIVPAKEQRLLAAVA</sequence>
<evidence type="ECO:0000313" key="3">
    <source>
        <dbReference type="Proteomes" id="UP001596067"/>
    </source>
</evidence>
<dbReference type="Pfam" id="PF01370">
    <property type="entry name" value="Epimerase"/>
    <property type="match status" value="1"/>
</dbReference>
<evidence type="ECO:0000259" key="1">
    <source>
        <dbReference type="Pfam" id="PF01370"/>
    </source>
</evidence>
<dbReference type="EMBL" id="JBHSOD010000017">
    <property type="protein sequence ID" value="MFC5886502.1"/>
    <property type="molecule type" value="Genomic_DNA"/>
</dbReference>
<dbReference type="InterPro" id="IPR001509">
    <property type="entry name" value="Epimerase_deHydtase"/>
</dbReference>
<dbReference type="RefSeq" id="WP_313764373.1">
    <property type="nucleotide sequence ID" value="NZ_BAAAVH010000060.1"/>
</dbReference>
<evidence type="ECO:0000313" key="2">
    <source>
        <dbReference type="EMBL" id="MFC5886502.1"/>
    </source>
</evidence>
<proteinExistence type="predicted"/>
<organism evidence="2 3">
    <name type="scientific">Kitasatospora aburaviensis</name>
    <dbReference type="NCBI Taxonomy" id="67265"/>
    <lineage>
        <taxon>Bacteria</taxon>
        <taxon>Bacillati</taxon>
        <taxon>Actinomycetota</taxon>
        <taxon>Actinomycetes</taxon>
        <taxon>Kitasatosporales</taxon>
        <taxon>Streptomycetaceae</taxon>
        <taxon>Kitasatospora</taxon>
    </lineage>
</organism>
<reference evidence="3" key="1">
    <citation type="journal article" date="2019" name="Int. J. Syst. Evol. Microbiol.">
        <title>The Global Catalogue of Microorganisms (GCM) 10K type strain sequencing project: providing services to taxonomists for standard genome sequencing and annotation.</title>
        <authorList>
            <consortium name="The Broad Institute Genomics Platform"/>
            <consortium name="The Broad Institute Genome Sequencing Center for Infectious Disease"/>
            <person name="Wu L."/>
            <person name="Ma J."/>
        </authorList>
    </citation>
    <scope>NUCLEOTIDE SEQUENCE [LARGE SCALE GENOMIC DNA]</scope>
    <source>
        <strain evidence="3">CGMCC 4.1469</strain>
    </source>
</reference>
<gene>
    <name evidence="2" type="ORF">ACFP0N_16160</name>
</gene>
<accession>A0ABW1EWI0</accession>
<name>A0ABW1EWI0_9ACTN</name>
<dbReference type="Gene3D" id="3.40.50.720">
    <property type="entry name" value="NAD(P)-binding Rossmann-like Domain"/>
    <property type="match status" value="1"/>
</dbReference>
<dbReference type="InterPro" id="IPR036291">
    <property type="entry name" value="NAD(P)-bd_dom_sf"/>
</dbReference>
<protein>
    <submittedName>
        <fullName evidence="2">NAD-dependent epimerase/dehydratase family protein</fullName>
    </submittedName>
</protein>
<feature type="domain" description="NAD-dependent epimerase/dehydratase" evidence="1">
    <location>
        <begin position="3"/>
        <end position="208"/>
    </location>
</feature>